<keyword evidence="1" id="KW-0472">Membrane</keyword>
<comment type="caution">
    <text evidence="2">The sequence shown here is derived from an EMBL/GenBank/DDBJ whole genome shotgun (WGS) entry which is preliminary data.</text>
</comment>
<dbReference type="Proteomes" id="UP000789941">
    <property type="component" value="Unassembled WGS sequence"/>
</dbReference>
<feature type="transmembrane region" description="Helical" evidence="1">
    <location>
        <begin position="327"/>
        <end position="348"/>
    </location>
</feature>
<dbReference type="AlphaFoldDB" id="A0A5E4LUW3"/>
<feature type="transmembrane region" description="Helical" evidence="1">
    <location>
        <begin position="225"/>
        <end position="244"/>
    </location>
</feature>
<evidence type="ECO:0000313" key="2">
    <source>
        <dbReference type="EMBL" id="VVC04858.1"/>
    </source>
</evidence>
<accession>A0A5E4LUW3</accession>
<gene>
    <name evidence="2" type="ORF">LFW2832_01154</name>
</gene>
<keyword evidence="1" id="KW-1133">Transmembrane helix</keyword>
<name>A0A5E4LUW3_9ARCH</name>
<evidence type="ECO:0000313" key="3">
    <source>
        <dbReference type="Proteomes" id="UP000789941"/>
    </source>
</evidence>
<dbReference type="EMBL" id="CABMJJ010000011">
    <property type="protein sequence ID" value="VVC04858.1"/>
    <property type="molecule type" value="Genomic_DNA"/>
</dbReference>
<feature type="transmembrane region" description="Helical" evidence="1">
    <location>
        <begin position="368"/>
        <end position="387"/>
    </location>
</feature>
<proteinExistence type="predicted"/>
<protein>
    <submittedName>
        <fullName evidence="2">Uncharacterized protein</fullName>
    </submittedName>
</protein>
<organism evidence="2 3">
    <name type="scientific">Candidatus Bilamarchaeum dharawalense</name>
    <dbReference type="NCBI Taxonomy" id="2885759"/>
    <lineage>
        <taxon>Archaea</taxon>
        <taxon>Candidatus Micrarchaeota</taxon>
        <taxon>Candidatus Micrarchaeia</taxon>
        <taxon>Candidatus Anstonellales</taxon>
        <taxon>Candidatus Bilamarchaeaceae</taxon>
        <taxon>Candidatus Bilamarchaeum</taxon>
    </lineage>
</organism>
<feature type="transmembrane region" description="Helical" evidence="1">
    <location>
        <begin position="29"/>
        <end position="50"/>
    </location>
</feature>
<feature type="transmembrane region" description="Helical" evidence="1">
    <location>
        <begin position="168"/>
        <end position="188"/>
    </location>
</feature>
<feature type="transmembrane region" description="Helical" evidence="1">
    <location>
        <begin position="194"/>
        <end position="213"/>
    </location>
</feature>
<keyword evidence="1" id="KW-0812">Transmembrane</keyword>
<sequence length="410" mass="44580">MVEWRAGLLILLLLPILHASIVTPIEGSEIQVAVPIAAIVIAILLGLSYMMANMLSDPKLEAWVKTEIREFGIALITITFLTVGIVVISLAGSDPSQNIGKVFTGDTAYMDTATGIIDGWIGTFDTAFKYAIEAGGKIRTASTYSPYLSIPLWYVSISYSTNPLSGSMLLLTPLTMAAQALTNAIFLSEGVRLIIVYCKVIVPKILLPGAFIVRLVPFTRKLGNTLIAVAIAAYIFLPLSVIIVDKLNATIDPDTISPDMDTDGLNAATWIMGASAPFCQAKVVRFLLGLGDYPFALIVCLFLLFIPGGQAVYPSCVFLVQNVVYPLIQVIFQILFTLFVILWEPIVMAGQKYWLDAFDIVMPFLEHVNNLVLLTYIDMILIGILTVTGARSLSAALGGEIYMFGIQRLI</sequence>
<feature type="transmembrane region" description="Helical" evidence="1">
    <location>
        <begin position="71"/>
        <end position="91"/>
    </location>
</feature>
<reference evidence="2 3" key="1">
    <citation type="submission" date="2019-08" db="EMBL/GenBank/DDBJ databases">
        <authorList>
            <person name="Vazquez-Campos X."/>
        </authorList>
    </citation>
    <scope>NUCLEOTIDE SEQUENCE [LARGE SCALE GENOMIC DNA]</scope>
    <source>
        <strain evidence="2">LFW-283_2</strain>
    </source>
</reference>
<evidence type="ECO:0000256" key="1">
    <source>
        <dbReference type="SAM" id="Phobius"/>
    </source>
</evidence>